<dbReference type="GO" id="GO:0000932">
    <property type="term" value="C:P-body"/>
    <property type="evidence" value="ECO:0007669"/>
    <property type="project" value="UniProtKB-SubCell"/>
</dbReference>
<dbReference type="GO" id="GO:0031087">
    <property type="term" value="P:deadenylation-independent decapping of nuclear-transcribed mRNA"/>
    <property type="evidence" value="ECO:0007669"/>
    <property type="project" value="TreeGrafter"/>
</dbReference>
<feature type="compositionally biased region" description="Polar residues" evidence="5">
    <location>
        <begin position="94"/>
        <end position="106"/>
    </location>
</feature>
<proteinExistence type="inferred from homology"/>
<evidence type="ECO:0000256" key="3">
    <source>
        <dbReference type="ARBA" id="ARBA00015797"/>
    </source>
</evidence>
<dbReference type="GO" id="GO:0003729">
    <property type="term" value="F:mRNA binding"/>
    <property type="evidence" value="ECO:0007669"/>
    <property type="project" value="TreeGrafter"/>
</dbReference>
<dbReference type="Pfam" id="PF09532">
    <property type="entry name" value="FDF"/>
    <property type="match status" value="1"/>
</dbReference>
<dbReference type="OrthoDB" id="10030313at2759"/>
<dbReference type="Pfam" id="PF03853">
    <property type="entry name" value="YjeF_N"/>
    <property type="match status" value="1"/>
</dbReference>
<evidence type="ECO:0000256" key="4">
    <source>
        <dbReference type="ARBA" id="ARBA00022490"/>
    </source>
</evidence>
<dbReference type="InterPro" id="IPR004443">
    <property type="entry name" value="YjeF_N_dom"/>
</dbReference>
<dbReference type="VEuPathDB" id="FungiDB:CCM_07231"/>
<dbReference type="InterPro" id="IPR036652">
    <property type="entry name" value="YjeF_N_dom_sf"/>
</dbReference>
<feature type="region of interest" description="Disordered" evidence="5">
    <location>
        <begin position="167"/>
        <end position="227"/>
    </location>
</feature>
<feature type="region of interest" description="Disordered" evidence="5">
    <location>
        <begin position="336"/>
        <end position="417"/>
    </location>
</feature>
<dbReference type="InterPro" id="IPR025762">
    <property type="entry name" value="DFDF"/>
</dbReference>
<dbReference type="AlphaFoldDB" id="A0A2H4SGG2"/>
<keyword evidence="4" id="KW-0963">Cytoplasm</keyword>
<comment type="subcellular location">
    <subcellularLocation>
        <location evidence="1">Cytoplasm</location>
        <location evidence="1">P-body</location>
    </subcellularLocation>
</comment>
<feature type="compositionally biased region" description="Basic and acidic residues" evidence="5">
    <location>
        <begin position="336"/>
        <end position="359"/>
    </location>
</feature>
<name>A0A2H4SGG2_CORMI</name>
<evidence type="ECO:0000313" key="8">
    <source>
        <dbReference type="EMBL" id="ATY62187.1"/>
    </source>
</evidence>
<gene>
    <name evidence="8" type="ORF">A9K55_007674</name>
</gene>
<organism evidence="8 9">
    <name type="scientific">Cordyceps militaris</name>
    <name type="common">Caterpillar fungus</name>
    <name type="synonym">Clavaria militaris</name>
    <dbReference type="NCBI Taxonomy" id="73501"/>
    <lineage>
        <taxon>Eukaryota</taxon>
        <taxon>Fungi</taxon>
        <taxon>Dikarya</taxon>
        <taxon>Ascomycota</taxon>
        <taxon>Pezizomycotina</taxon>
        <taxon>Sordariomycetes</taxon>
        <taxon>Hypocreomycetidae</taxon>
        <taxon>Hypocreales</taxon>
        <taxon>Cordycipitaceae</taxon>
        <taxon>Cordyceps</taxon>
    </lineage>
</organism>
<accession>A0A2H4SGG2</accession>
<feature type="compositionally biased region" description="Pro residues" evidence="5">
    <location>
        <begin position="72"/>
        <end position="83"/>
    </location>
</feature>
<dbReference type="SUPFAM" id="SSF64153">
    <property type="entry name" value="YjeF N-terminal domain-like"/>
    <property type="match status" value="1"/>
</dbReference>
<evidence type="ECO:0000256" key="5">
    <source>
        <dbReference type="SAM" id="MobiDB-lite"/>
    </source>
</evidence>
<dbReference type="PANTHER" id="PTHR13612:SF0">
    <property type="entry name" value="ENHANCER OF MRNA-DECAPPING PROTEIN 3"/>
    <property type="match status" value="1"/>
</dbReference>
<feature type="domain" description="DFDF" evidence="7">
    <location>
        <begin position="250"/>
        <end position="286"/>
    </location>
</feature>
<dbReference type="OMA" id="AWRKYGT"/>
<dbReference type="InterPro" id="IPR019050">
    <property type="entry name" value="FDF_dom"/>
</dbReference>
<feature type="compositionally biased region" description="Basic residues" evidence="5">
    <location>
        <begin position="189"/>
        <end position="199"/>
    </location>
</feature>
<evidence type="ECO:0000259" key="6">
    <source>
        <dbReference type="PROSITE" id="PS51385"/>
    </source>
</evidence>
<dbReference type="SMART" id="SM01199">
    <property type="entry name" value="FDF"/>
    <property type="match status" value="1"/>
</dbReference>
<feature type="domain" description="YjeF N-terminal" evidence="6">
    <location>
        <begin position="435"/>
        <end position="710"/>
    </location>
</feature>
<evidence type="ECO:0000313" key="9">
    <source>
        <dbReference type="Proteomes" id="UP000323067"/>
    </source>
</evidence>
<dbReference type="Proteomes" id="UP000323067">
    <property type="component" value="Chromosome vii"/>
</dbReference>
<feature type="compositionally biased region" description="Low complexity" evidence="5">
    <location>
        <begin position="364"/>
        <end position="375"/>
    </location>
</feature>
<dbReference type="VEuPathDB" id="FungiDB:A9K55_007674"/>
<sequence>MANEFIGLQMRVILRDPPGYQLIGTVRNVEAGSSLSLTNVFIVATQEHIPEMHIKAHNITDLSQLPKQQQPPQQPQQQPPPPVSDTSTPTQSTEHATQTTSPTKSNFVDPAILSMGRRPDSGPPSGSVPVKAPAHTLDPGKPYPVLAPEEAVVPEVQSKGDLDRLFKSMNAPQAQESKKVPTASEATPQKRKARKRTSRQLKQPDHDDEGAAILPGNHGKGWRQTPILQSTSSFQLFKTLKKNGKTDNGWASEDVTEELPEFDFENNLAKFDKRTLFDQMRKEDVVDEADRLVSHNRKPQPGTAGGKNLHYTENVLDLPASTKNADYWNSEAEVGGVHENETLSGRELKGGQAGRRADSKSGPSRRSQSRKASAAMGGQPLSRVNSSVRQPVPSRRSSPRSGYRSAEVQPPKVQQPGLYLVPSNRRVEAISTLQMLNLENIAANEVGFPESLMAENAGRGIAEVAVKALSDPALKVRYEMAGAALSQTANVSLPINPTVVILAGNNKSSIRALVAGRHLRNKGYDIMVCLVGIERERDLLEELRRQVQLYRSFGGKVLKKHDFFEQLRKTTSAGGAATGTGSNGTGRVSVSLIIDALLGLTMSFEELRIGDQATVYELMEWANRNEAFVLSIDVPSGIDPSTGKVAIIDGSPLFVKPRYVVAVGAPKRGLVEAVMPRDEDDPLATSGGVAQDDEWRLYIVDMGLGHTVWRKAGTKVRKGIDFDGKWVLEMKYRGPDEESDDY</sequence>
<reference evidence="8 9" key="1">
    <citation type="journal article" date="2017" name="BMC Genomics">
        <title>Chromosome level assembly and secondary metabolite potential of the parasitic fungus Cordyceps militaris.</title>
        <authorList>
            <person name="Kramer G.J."/>
            <person name="Nodwell J.R."/>
        </authorList>
    </citation>
    <scope>NUCLEOTIDE SEQUENCE [LARGE SCALE GENOMIC DNA]</scope>
    <source>
        <strain evidence="8 9">ATCC 34164</strain>
    </source>
</reference>
<dbReference type="PROSITE" id="PS51385">
    <property type="entry name" value="YJEF_N"/>
    <property type="match status" value="1"/>
</dbReference>
<comment type="similarity">
    <text evidence="2">Belongs to the EDC3 family.</text>
</comment>
<evidence type="ECO:0000259" key="7">
    <source>
        <dbReference type="PROSITE" id="PS51512"/>
    </source>
</evidence>
<feature type="compositionally biased region" description="Low complexity" evidence="5">
    <location>
        <begin position="84"/>
        <end position="93"/>
    </location>
</feature>
<evidence type="ECO:0000256" key="2">
    <source>
        <dbReference type="ARBA" id="ARBA00006610"/>
    </source>
</evidence>
<dbReference type="GO" id="GO:0033962">
    <property type="term" value="P:P-body assembly"/>
    <property type="evidence" value="ECO:0007669"/>
    <property type="project" value="TreeGrafter"/>
</dbReference>
<feature type="region of interest" description="Disordered" evidence="5">
    <location>
        <begin position="289"/>
        <end position="311"/>
    </location>
</feature>
<feature type="compositionally biased region" description="Low complexity" evidence="5">
    <location>
        <begin position="382"/>
        <end position="405"/>
    </location>
</feature>
<evidence type="ECO:0000256" key="1">
    <source>
        <dbReference type="ARBA" id="ARBA00004201"/>
    </source>
</evidence>
<dbReference type="EMBL" id="CP023324">
    <property type="protein sequence ID" value="ATY62187.1"/>
    <property type="molecule type" value="Genomic_DNA"/>
</dbReference>
<dbReference type="PANTHER" id="PTHR13612">
    <property type="entry name" value="ENHANCER OF MRNA-DECAPPING PROTEIN 3"/>
    <property type="match status" value="1"/>
</dbReference>
<protein>
    <recommendedName>
        <fullName evidence="3">Enhancer of mRNA-decapping protein 3</fullName>
    </recommendedName>
</protein>
<feature type="region of interest" description="Disordered" evidence="5">
    <location>
        <begin position="65"/>
        <end position="145"/>
    </location>
</feature>
<dbReference type="PROSITE" id="PS51512">
    <property type="entry name" value="DFDF"/>
    <property type="match status" value="1"/>
</dbReference>
<dbReference type="Gene3D" id="3.40.50.10260">
    <property type="entry name" value="YjeF N-terminal domain"/>
    <property type="match status" value="1"/>
</dbReference>